<evidence type="ECO:0000259" key="2">
    <source>
        <dbReference type="PROSITE" id="PS50157"/>
    </source>
</evidence>
<evidence type="ECO:0000313" key="3">
    <source>
        <dbReference type="Proteomes" id="UP001652625"/>
    </source>
</evidence>
<evidence type="ECO:0000313" key="4">
    <source>
        <dbReference type="RefSeq" id="XP_065652459.1"/>
    </source>
</evidence>
<gene>
    <name evidence="4" type="primary">LOC136079815</name>
</gene>
<dbReference type="InterPro" id="IPR038765">
    <property type="entry name" value="Papain-like_cys_pep_sf"/>
</dbReference>
<dbReference type="PROSITE" id="PS00028">
    <property type="entry name" value="ZINC_FINGER_C2H2_1"/>
    <property type="match status" value="1"/>
</dbReference>
<dbReference type="PANTHER" id="PTHR33936">
    <property type="entry name" value="PROTEIN CBG17840"/>
    <property type="match status" value="1"/>
</dbReference>
<name>A0ABM4BTH0_HYDVU</name>
<dbReference type="InterPro" id="IPR013087">
    <property type="entry name" value="Znf_C2H2_type"/>
</dbReference>
<keyword evidence="3" id="KW-1185">Reference proteome</keyword>
<dbReference type="PANTHER" id="PTHR33936:SF24">
    <property type="entry name" value="C2H2-TYPE DOMAIN-CONTAINING PROTEIN"/>
    <property type="match status" value="1"/>
</dbReference>
<evidence type="ECO:0000256" key="1">
    <source>
        <dbReference type="PROSITE-ProRule" id="PRU00042"/>
    </source>
</evidence>
<keyword evidence="1" id="KW-0479">Metal-binding</keyword>
<reference evidence="4" key="1">
    <citation type="submission" date="2025-08" db="UniProtKB">
        <authorList>
            <consortium name="RefSeq"/>
        </authorList>
    </citation>
    <scope>IDENTIFICATION</scope>
</reference>
<feature type="domain" description="C2H2-type" evidence="2">
    <location>
        <begin position="438"/>
        <end position="466"/>
    </location>
</feature>
<proteinExistence type="predicted"/>
<organism evidence="3 4">
    <name type="scientific">Hydra vulgaris</name>
    <name type="common">Hydra</name>
    <name type="synonym">Hydra attenuata</name>
    <dbReference type="NCBI Taxonomy" id="6087"/>
    <lineage>
        <taxon>Eukaryota</taxon>
        <taxon>Metazoa</taxon>
        <taxon>Cnidaria</taxon>
        <taxon>Hydrozoa</taxon>
        <taxon>Hydroidolina</taxon>
        <taxon>Anthoathecata</taxon>
        <taxon>Aplanulata</taxon>
        <taxon>Hydridae</taxon>
        <taxon>Hydra</taxon>
    </lineage>
</organism>
<keyword evidence="1" id="KW-0862">Zinc</keyword>
<dbReference type="InterPro" id="IPR052797">
    <property type="entry name" value="RegFact_GeneExpr_CellDeath"/>
</dbReference>
<accession>A0ABM4BTH0</accession>
<dbReference type="SMART" id="SM00355">
    <property type="entry name" value="ZnF_C2H2"/>
    <property type="match status" value="2"/>
</dbReference>
<dbReference type="SUPFAM" id="SSF54001">
    <property type="entry name" value="Cysteine proteinases"/>
    <property type="match status" value="1"/>
</dbReference>
<dbReference type="PROSITE" id="PS50157">
    <property type="entry name" value="ZINC_FINGER_C2H2_2"/>
    <property type="match status" value="1"/>
</dbReference>
<keyword evidence="1" id="KW-0863">Zinc-finger</keyword>
<dbReference type="RefSeq" id="XP_065652459.1">
    <property type="nucleotide sequence ID" value="XM_065796387.1"/>
</dbReference>
<dbReference type="Gene3D" id="3.40.395.10">
    <property type="entry name" value="Adenoviral Proteinase, Chain A"/>
    <property type="match status" value="1"/>
</dbReference>
<dbReference type="GeneID" id="136079815"/>
<protein>
    <submittedName>
        <fullName evidence="4">Uncharacterized protein LOC136079815</fullName>
    </submittedName>
</protein>
<sequence length="549" mass="63365">MASASLSSNKLKLNHLTINNYNRHNACESQKQFIKSVQDYSIKTRQSPVDITDDVFSLKSLPPKHQLMKWSTELSSMRNNIASGIHYIECNLGKFMYESVQHLIALHRAQEMKLAVDQELTWFNSPKLVPKSISIFPSQNLIEKFKEVLFRRPANKEISEYAMNPNTLAELCCARWLSSDHMLQISSILNSIQSHSKVIYFNFLGNIEHCVSRITVVPEKLIFIINVGGNNEKTFSGTDLNAGCHWTLAVYNSIEGNFYYGDSLGWTAPDDFLTKVKLLIRKLYHISESFNITYCHDPKTHMNGVKKCSSFCKENYPMQTCGNICGVITIIVCAIYCLKYDYFNCMINNGQIENNNYNFLKDPTKYSKYLRLVLMSWFISKEINLDFVVPTTIVREVSTSFEVCDTDSDEDAMYTNVFESNINKKKMANVKNTNFLSLKCAICTISFTQKKNMLRHMKNKHKSIDEAQENIQSGNSFCLQCGFKCRRIKDLRKHLSAVHFYTFLKEKLSFANYREFEMWKSDIESNNATQYVLPSGEKIDKDGRKVSYY</sequence>
<dbReference type="Gene3D" id="3.30.160.60">
    <property type="entry name" value="Classic Zinc Finger"/>
    <property type="match status" value="1"/>
</dbReference>
<dbReference type="Proteomes" id="UP001652625">
    <property type="component" value="Chromosome 04"/>
</dbReference>